<dbReference type="Proteomes" id="UP000664698">
    <property type="component" value="Unassembled WGS sequence"/>
</dbReference>
<evidence type="ECO:0000313" key="1">
    <source>
        <dbReference type="EMBL" id="MBN7801503.1"/>
    </source>
</evidence>
<comment type="caution">
    <text evidence="1">The sequence shown here is derived from an EMBL/GenBank/DDBJ whole genome shotgun (WGS) entry which is preliminary data.</text>
</comment>
<gene>
    <name evidence="1" type="ORF">J0A67_11565</name>
</gene>
<reference evidence="1 2" key="1">
    <citation type="submission" date="2021-03" db="EMBL/GenBank/DDBJ databases">
        <title>novel species isolated from a fishpond in China.</title>
        <authorList>
            <person name="Lu H."/>
            <person name="Cai Z."/>
        </authorList>
    </citation>
    <scope>NUCLEOTIDE SEQUENCE [LARGE SCALE GENOMIC DNA]</scope>
    <source>
        <strain evidence="1 2">JCM 31546</strain>
    </source>
</reference>
<dbReference type="EMBL" id="JAFKCW010000002">
    <property type="protein sequence ID" value="MBN7801503.1"/>
    <property type="molecule type" value="Genomic_DNA"/>
</dbReference>
<organism evidence="1 2">
    <name type="scientific">Algoriphagus aestuariicola</name>
    <dbReference type="NCBI Taxonomy" id="1852016"/>
    <lineage>
        <taxon>Bacteria</taxon>
        <taxon>Pseudomonadati</taxon>
        <taxon>Bacteroidota</taxon>
        <taxon>Cytophagia</taxon>
        <taxon>Cytophagales</taxon>
        <taxon>Cyclobacteriaceae</taxon>
        <taxon>Algoriphagus</taxon>
    </lineage>
</organism>
<evidence type="ECO:0008006" key="3">
    <source>
        <dbReference type="Google" id="ProtNLM"/>
    </source>
</evidence>
<dbReference type="InterPro" id="IPR029063">
    <property type="entry name" value="SAM-dependent_MTases_sf"/>
</dbReference>
<protein>
    <recommendedName>
        <fullName evidence="3">Class I SAM-dependent methyltransferase</fullName>
    </recommendedName>
</protein>
<dbReference type="RefSeq" id="WP_206569487.1">
    <property type="nucleotide sequence ID" value="NZ_JAFKCW010000002.1"/>
</dbReference>
<evidence type="ECO:0000313" key="2">
    <source>
        <dbReference type="Proteomes" id="UP000664698"/>
    </source>
</evidence>
<dbReference type="Gene3D" id="3.40.50.150">
    <property type="entry name" value="Vaccinia Virus protein VP39"/>
    <property type="match status" value="1"/>
</dbReference>
<accession>A0ABS3BQS7</accession>
<dbReference type="SUPFAM" id="SSF53335">
    <property type="entry name" value="S-adenosyl-L-methionine-dependent methyltransferases"/>
    <property type="match status" value="1"/>
</dbReference>
<name>A0ABS3BQS7_9BACT</name>
<sequence>MGRIQFFEWEDQAWFPARIRDYMTDFLQFLTNKTRMFSPLVPELNYLLKTTGSNQLIDLGSGGGGGLLSLNEDLQKINPEVKIVLTDLYPNHKAFQFTQSQARNFKAIPEPVDARNVPKKLKGVRTMFLSFHHFGPEDAVRILQNAVDSKQAIFIAEGQDRSVLSILAMFFSPLTVLFTTPLIRPFSWGRLVFTYPLPLVPLFTWWDGIVSALRTYSVEELQGLIQNVSNSESYEWKTDRVKSGPAHLIFLSGHPKNRKAD</sequence>
<keyword evidence="2" id="KW-1185">Reference proteome</keyword>
<proteinExistence type="predicted"/>